<dbReference type="Gene3D" id="3.40.50.300">
    <property type="entry name" value="P-loop containing nucleotide triphosphate hydrolases"/>
    <property type="match status" value="1"/>
</dbReference>
<proteinExistence type="predicted"/>
<sequence>MTDVHAAMQALMSASRLKSDSAAGRPVRPVLTISREHGALGRQVAEALSAHLQVPLYDRALIGKIASRLDVDQETAKMLDESVGRASDLWLVGLLKGKDLSKDAWRTHLVNIFLGLSKVGGIILGRGAHLVLEDSCALRLKLVAPRSVRIKRIAERNAVPEAIADQQVLEADTARLCFLKDMFGARSDDPAAFDLVLNTARLDDVDAIVRLLATAYEGIARCHQVRG</sequence>
<accession>A0A143DAY1</accession>
<dbReference type="EMBL" id="CP014525">
    <property type="protein sequence ID" value="AMW33877.1"/>
    <property type="molecule type" value="Genomic_DNA"/>
</dbReference>
<reference evidence="1 2" key="1">
    <citation type="submission" date="2016-02" db="EMBL/GenBank/DDBJ databases">
        <title>Complete Genome of H5569, the type strain of the newly described species Haematospirillium jordaniae.</title>
        <authorList>
            <person name="Nicholson A.C."/>
            <person name="Humrighouse B.W."/>
            <person name="Loparov V."/>
            <person name="McQuiston J.R."/>
        </authorList>
    </citation>
    <scope>NUCLEOTIDE SEQUENCE [LARGE SCALE GENOMIC DNA]</scope>
    <source>
        <strain evidence="1 2">H5569</strain>
    </source>
</reference>
<dbReference type="AlphaFoldDB" id="A0A143DAY1"/>
<dbReference type="STRING" id="1549855.AY555_00370"/>
<dbReference type="OrthoDB" id="9781180at2"/>
<evidence type="ECO:0008006" key="3">
    <source>
        <dbReference type="Google" id="ProtNLM"/>
    </source>
</evidence>
<evidence type="ECO:0000313" key="2">
    <source>
        <dbReference type="Proteomes" id="UP000076066"/>
    </source>
</evidence>
<dbReference type="Proteomes" id="UP000076066">
    <property type="component" value="Chromosome"/>
</dbReference>
<dbReference type="KEGG" id="hjo:AY555_00370"/>
<dbReference type="GeneID" id="53315617"/>
<protein>
    <recommendedName>
        <fullName evidence="3">Cytidylate kinase</fullName>
    </recommendedName>
</protein>
<evidence type="ECO:0000313" key="1">
    <source>
        <dbReference type="EMBL" id="AMW33877.1"/>
    </source>
</evidence>
<dbReference type="InterPro" id="IPR027417">
    <property type="entry name" value="P-loop_NTPase"/>
</dbReference>
<keyword evidence="2" id="KW-1185">Reference proteome</keyword>
<gene>
    <name evidence="1" type="ORF">AY555_00370</name>
</gene>
<dbReference type="Pfam" id="PF13189">
    <property type="entry name" value="Cytidylate_kin2"/>
    <property type="match status" value="1"/>
</dbReference>
<name>A0A143DAY1_9PROT</name>
<dbReference type="RefSeq" id="WP_066131919.1">
    <property type="nucleotide sequence ID" value="NZ_CP014525.1"/>
</dbReference>
<organism evidence="1 2">
    <name type="scientific">Haematospirillum jordaniae</name>
    <dbReference type="NCBI Taxonomy" id="1549855"/>
    <lineage>
        <taxon>Bacteria</taxon>
        <taxon>Pseudomonadati</taxon>
        <taxon>Pseudomonadota</taxon>
        <taxon>Alphaproteobacteria</taxon>
        <taxon>Rhodospirillales</taxon>
        <taxon>Novispirillaceae</taxon>
        <taxon>Haematospirillum</taxon>
    </lineage>
</organism>